<name>A0A447S5D3_KLEPN</name>
<protein>
    <submittedName>
        <fullName evidence="2">Monooxygenase RutA in pyrimidine catabolism pathway</fullName>
        <ecNumber evidence="2">1.14.14.-</ecNumber>
    </submittedName>
</protein>
<accession>A0A447S5D3</accession>
<dbReference type="GO" id="GO:0008726">
    <property type="term" value="F:alkanesulfonate monooxygenase activity"/>
    <property type="evidence" value="ECO:0007669"/>
    <property type="project" value="TreeGrafter"/>
</dbReference>
<keyword evidence="2" id="KW-0560">Oxidoreductase</keyword>
<evidence type="ECO:0000313" key="3">
    <source>
        <dbReference type="Proteomes" id="UP000282433"/>
    </source>
</evidence>
<evidence type="ECO:0000256" key="1">
    <source>
        <dbReference type="SAM" id="MobiDB-lite"/>
    </source>
</evidence>
<dbReference type="Gene3D" id="3.20.20.30">
    <property type="entry name" value="Luciferase-like domain"/>
    <property type="match status" value="1"/>
</dbReference>
<feature type="region of interest" description="Disordered" evidence="1">
    <location>
        <begin position="51"/>
        <end position="80"/>
    </location>
</feature>
<evidence type="ECO:0000313" key="2">
    <source>
        <dbReference type="EMBL" id="VEB07273.1"/>
    </source>
</evidence>
<dbReference type="PANTHER" id="PTHR42847">
    <property type="entry name" value="ALKANESULFONATE MONOOXYGENASE"/>
    <property type="match status" value="1"/>
</dbReference>
<sequence>MMQAAEKTGRDVGSYVLFMVIADETDEAARAKWEHYKAGADEEALAWLTEQSQKDTRSGSDTNVRQMADPTSAVNINMGTPGRIVCQRRPYA</sequence>
<dbReference type="Proteomes" id="UP000282433">
    <property type="component" value="Chromosome"/>
</dbReference>
<dbReference type="GO" id="GO:0046306">
    <property type="term" value="P:alkanesulfonate catabolic process"/>
    <property type="evidence" value="ECO:0007669"/>
    <property type="project" value="TreeGrafter"/>
</dbReference>
<dbReference type="PANTHER" id="PTHR42847:SF4">
    <property type="entry name" value="ALKANESULFONATE MONOOXYGENASE-RELATED"/>
    <property type="match status" value="1"/>
</dbReference>
<dbReference type="InterPro" id="IPR050172">
    <property type="entry name" value="SsuD_RutA_monooxygenase"/>
</dbReference>
<dbReference type="EMBL" id="LR134162">
    <property type="protein sequence ID" value="VEB07273.1"/>
    <property type="molecule type" value="Genomic_DNA"/>
</dbReference>
<dbReference type="InterPro" id="IPR036661">
    <property type="entry name" value="Luciferase-like_sf"/>
</dbReference>
<organism evidence="2 3">
    <name type="scientific">Klebsiella pneumoniae</name>
    <dbReference type="NCBI Taxonomy" id="573"/>
    <lineage>
        <taxon>Bacteria</taxon>
        <taxon>Pseudomonadati</taxon>
        <taxon>Pseudomonadota</taxon>
        <taxon>Gammaproteobacteria</taxon>
        <taxon>Enterobacterales</taxon>
        <taxon>Enterobacteriaceae</taxon>
        <taxon>Klebsiella/Raoultella group</taxon>
        <taxon>Klebsiella</taxon>
        <taxon>Klebsiella pneumoniae complex</taxon>
    </lineage>
</organism>
<dbReference type="SUPFAM" id="SSF51679">
    <property type="entry name" value="Bacterial luciferase-like"/>
    <property type="match status" value="1"/>
</dbReference>
<proteinExistence type="predicted"/>
<gene>
    <name evidence="2" type="primary">rutA_2</name>
    <name evidence="2" type="ORF">NCTC13635_06654</name>
</gene>
<reference evidence="2 3" key="1">
    <citation type="submission" date="2018-12" db="EMBL/GenBank/DDBJ databases">
        <authorList>
            <consortium name="Pathogen Informatics"/>
        </authorList>
    </citation>
    <scope>NUCLEOTIDE SEQUENCE [LARGE SCALE GENOMIC DNA]</scope>
    <source>
        <strain evidence="2 3">NCTC13635</strain>
    </source>
</reference>
<keyword evidence="2" id="KW-0503">Monooxygenase</keyword>
<dbReference type="AlphaFoldDB" id="A0A447S5D3"/>
<dbReference type="EC" id="1.14.14.-" evidence="2"/>